<dbReference type="AlphaFoldDB" id="A0A562LXE5"/>
<evidence type="ECO:0000313" key="1">
    <source>
        <dbReference type="EMBL" id="TWI12276.1"/>
    </source>
</evidence>
<comment type="caution">
    <text evidence="1">The sequence shown here is derived from an EMBL/GenBank/DDBJ whole genome shotgun (WGS) entry which is preliminary data.</text>
</comment>
<dbReference type="EMBL" id="VLKR01000071">
    <property type="protein sequence ID" value="TWI12276.1"/>
    <property type="molecule type" value="Genomic_DNA"/>
</dbReference>
<dbReference type="OrthoDB" id="799424at2"/>
<evidence type="ECO:0000313" key="2">
    <source>
        <dbReference type="Proteomes" id="UP000315908"/>
    </source>
</evidence>
<dbReference type="RefSeq" id="WP_145331509.1">
    <property type="nucleotide sequence ID" value="NZ_VLKR01000071.1"/>
</dbReference>
<protein>
    <submittedName>
        <fullName evidence="1">Uncharacterized protein</fullName>
    </submittedName>
</protein>
<reference evidence="1 2" key="1">
    <citation type="journal article" date="2015" name="Stand. Genomic Sci.">
        <title>Genomic Encyclopedia of Bacterial and Archaeal Type Strains, Phase III: the genomes of soil and plant-associated and newly described type strains.</title>
        <authorList>
            <person name="Whitman W.B."/>
            <person name="Woyke T."/>
            <person name="Klenk H.P."/>
            <person name="Zhou Y."/>
            <person name="Lilburn T.G."/>
            <person name="Beck B.J."/>
            <person name="De Vos P."/>
            <person name="Vandamme P."/>
            <person name="Eisen J.A."/>
            <person name="Garrity G."/>
            <person name="Hugenholtz P."/>
            <person name="Kyrpides N.C."/>
        </authorList>
    </citation>
    <scope>NUCLEOTIDE SEQUENCE [LARGE SCALE GENOMIC DNA]</scope>
    <source>
        <strain evidence="1 2">CGMCC 1.6855</strain>
    </source>
</reference>
<name>A0A562LXE5_9SPHI</name>
<gene>
    <name evidence="1" type="ORF">IQ31_05603</name>
</gene>
<organism evidence="1 2">
    <name type="scientific">Sphingobacterium siyangense</name>
    <dbReference type="NCBI Taxonomy" id="459529"/>
    <lineage>
        <taxon>Bacteria</taxon>
        <taxon>Pseudomonadati</taxon>
        <taxon>Bacteroidota</taxon>
        <taxon>Sphingobacteriia</taxon>
        <taxon>Sphingobacteriales</taxon>
        <taxon>Sphingobacteriaceae</taxon>
        <taxon>Sphingobacterium</taxon>
    </lineage>
</organism>
<sequence>MEFIYTDQQVQDVSDYLQLYMKKNNIPFLTADECAQALSDASILTNTKGPKPGFNFREMLRQCRDGVLNIQVCGAYQKKPGARWKISYVGNHQQN</sequence>
<accession>A0A562LXE5</accession>
<dbReference type="Proteomes" id="UP000315908">
    <property type="component" value="Unassembled WGS sequence"/>
</dbReference>
<proteinExistence type="predicted"/>